<dbReference type="EMBL" id="LN734064">
    <property type="protein sequence ID" value="CEP19636.1"/>
    <property type="molecule type" value="Genomic_DNA"/>
</dbReference>
<evidence type="ECO:0000256" key="4">
    <source>
        <dbReference type="ARBA" id="ARBA00022989"/>
    </source>
</evidence>
<evidence type="ECO:0000259" key="8">
    <source>
        <dbReference type="SMART" id="SM00151"/>
    </source>
</evidence>
<evidence type="ECO:0000256" key="3">
    <source>
        <dbReference type="ARBA" id="ARBA00022692"/>
    </source>
</evidence>
<keyword evidence="3 7" id="KW-0812">Transmembrane</keyword>
<feature type="domain" description="SWIB" evidence="8">
    <location>
        <begin position="436"/>
        <end position="508"/>
    </location>
</feature>
<dbReference type="PANTHER" id="PTHR13844">
    <property type="entry name" value="SWI/SNF-RELATED MATRIX-ASSOCIATED ACTIN-DEPENDENT REGULATOR OF CHROMATIN SUBFAMILY D"/>
    <property type="match status" value="1"/>
</dbReference>
<dbReference type="InterPro" id="IPR006977">
    <property type="entry name" value="Yip1_dom"/>
</dbReference>
<keyword evidence="4 7" id="KW-1133">Transmembrane helix</keyword>
<keyword evidence="5 7" id="KW-0472">Membrane</keyword>
<accession>A0A0B7NLY7</accession>
<feature type="transmembrane region" description="Helical" evidence="7">
    <location>
        <begin position="212"/>
        <end position="233"/>
    </location>
</feature>
<dbReference type="CDD" id="cd10568">
    <property type="entry name" value="SWIB_like"/>
    <property type="match status" value="1"/>
</dbReference>
<feature type="transmembrane region" description="Helical" evidence="7">
    <location>
        <begin position="185"/>
        <end position="205"/>
    </location>
</feature>
<organism evidence="9 10">
    <name type="scientific">Parasitella parasitica</name>
    <dbReference type="NCBI Taxonomy" id="35722"/>
    <lineage>
        <taxon>Eukaryota</taxon>
        <taxon>Fungi</taxon>
        <taxon>Fungi incertae sedis</taxon>
        <taxon>Mucoromycota</taxon>
        <taxon>Mucoromycotina</taxon>
        <taxon>Mucoromycetes</taxon>
        <taxon>Mucorales</taxon>
        <taxon>Mucorineae</taxon>
        <taxon>Mucoraceae</taxon>
        <taxon>Parasitella</taxon>
    </lineage>
</organism>
<evidence type="ECO:0000256" key="7">
    <source>
        <dbReference type="SAM" id="Phobius"/>
    </source>
</evidence>
<dbReference type="Pfam" id="PF02201">
    <property type="entry name" value="SWIB"/>
    <property type="match status" value="1"/>
</dbReference>
<comment type="similarity">
    <text evidence="2">Belongs to the YIP1 family.</text>
</comment>
<proteinExistence type="inferred from homology"/>
<dbReference type="Gene3D" id="1.10.245.10">
    <property type="entry name" value="SWIB/MDM2 domain"/>
    <property type="match status" value="1"/>
</dbReference>
<dbReference type="Pfam" id="PF04893">
    <property type="entry name" value="Yip1"/>
    <property type="match status" value="1"/>
</dbReference>
<reference evidence="9 10" key="1">
    <citation type="submission" date="2014-09" db="EMBL/GenBank/DDBJ databases">
        <authorList>
            <person name="Ellenberger Sabrina"/>
        </authorList>
    </citation>
    <scope>NUCLEOTIDE SEQUENCE [LARGE SCALE GENOMIC DNA]</scope>
    <source>
        <strain evidence="9 10">CBS 412.66</strain>
    </source>
</reference>
<sequence>MTSRQPVHSVLFDNNQDQNQYYGQPQAPTSNAGGDGLQFYSSTYGDQYSSNTNNYYSSAPTGDMHAPNYNYATGSSGSFWSAFGTGGFADEPPLLEELGLNFGHIKTKSLAVLNPFRTVPHTIMDDTDLAGPLLFIFLFGTFLLLSRKAHFGYIYGVGVMGVVSIYLILNLMSENGIDWSRTASVLGYCLLPMVMLSGFSVVLKLDNIIGTALTVVSILWCTYSSSGMFSSVLHLNEQRFLVAYPVVQVQKRSAISDSITRHIKKKRPADRNNPPRVEAYIPESTLYNELCEFERNLDGAIMKKRLDIQEALGKPTKVRRTLRIFISNTAADQPEQLDEPTNFESNDDNAPSWTLRIEGRLLDPLIPTKKAQPVQKFTSFFKSIIVELDRDPEIFPEGNITEWHKQANAVDTDGIELKRKGDVDVNARIILVPDFNPQKYKLSAALAEIISPPLATKPHVITELWNYIKANKRIIQCDEKLADLFGSSRLQFSDLPELINRHLSQPDPIVLEYKIRVNKQFNQGPTAYDMDVELDSILRQKMLNVVSSSQPQKDVMALDDKIVQCVQSINNSKVKRDFLTQFSLNPIEFINKWIISQAKDLEAILGETKVNLEDVRQTDFYKQPWVKEAVFHYLTSKTQQRMQELLATQQK</sequence>
<dbReference type="InterPro" id="IPR019835">
    <property type="entry name" value="SWIB_domain"/>
</dbReference>
<feature type="region of interest" description="Disordered" evidence="6">
    <location>
        <begin position="331"/>
        <end position="350"/>
    </location>
</feature>
<keyword evidence="10" id="KW-1185">Reference proteome</keyword>
<evidence type="ECO:0000256" key="6">
    <source>
        <dbReference type="SAM" id="MobiDB-lite"/>
    </source>
</evidence>
<evidence type="ECO:0000313" key="9">
    <source>
        <dbReference type="EMBL" id="CEP19636.1"/>
    </source>
</evidence>
<dbReference type="SMART" id="SM00151">
    <property type="entry name" value="SWIB"/>
    <property type="match status" value="1"/>
</dbReference>
<protein>
    <recommendedName>
        <fullName evidence="8">SWIB domain-containing protein</fullName>
    </recommendedName>
</protein>
<comment type="subcellular location">
    <subcellularLocation>
        <location evidence="1">Membrane</location>
        <topology evidence="1">Multi-pass membrane protein</topology>
    </subcellularLocation>
</comment>
<evidence type="ECO:0000256" key="5">
    <source>
        <dbReference type="ARBA" id="ARBA00023136"/>
    </source>
</evidence>
<feature type="transmembrane region" description="Helical" evidence="7">
    <location>
        <begin position="129"/>
        <end position="146"/>
    </location>
</feature>
<dbReference type="InterPro" id="IPR003121">
    <property type="entry name" value="SWIB_MDM2_domain"/>
</dbReference>
<evidence type="ECO:0000256" key="1">
    <source>
        <dbReference type="ARBA" id="ARBA00004141"/>
    </source>
</evidence>
<dbReference type="Proteomes" id="UP000054107">
    <property type="component" value="Unassembled WGS sequence"/>
</dbReference>
<gene>
    <name evidence="9" type="primary">PARPA_13952.1 scaffold 47512</name>
</gene>
<dbReference type="SUPFAM" id="SSF47592">
    <property type="entry name" value="SWIB/MDM2 domain"/>
    <property type="match status" value="1"/>
</dbReference>
<evidence type="ECO:0000256" key="2">
    <source>
        <dbReference type="ARBA" id="ARBA00010596"/>
    </source>
</evidence>
<dbReference type="AlphaFoldDB" id="A0A0B7NLY7"/>
<dbReference type="STRING" id="35722.A0A0B7NLY7"/>
<feature type="region of interest" description="Disordered" evidence="6">
    <location>
        <begin position="17"/>
        <end position="36"/>
    </location>
</feature>
<dbReference type="OrthoDB" id="10263741at2759"/>
<dbReference type="InterPro" id="IPR036885">
    <property type="entry name" value="SWIB_MDM2_dom_sf"/>
</dbReference>
<dbReference type="GO" id="GO:0016020">
    <property type="term" value="C:membrane"/>
    <property type="evidence" value="ECO:0007669"/>
    <property type="project" value="UniProtKB-SubCell"/>
</dbReference>
<evidence type="ECO:0000313" key="10">
    <source>
        <dbReference type="Proteomes" id="UP000054107"/>
    </source>
</evidence>
<name>A0A0B7NLY7_9FUNG</name>
<feature type="transmembrane region" description="Helical" evidence="7">
    <location>
        <begin position="153"/>
        <end position="173"/>
    </location>
</feature>